<evidence type="ECO:0000259" key="1">
    <source>
        <dbReference type="Pfam" id="PF16261"/>
    </source>
</evidence>
<gene>
    <name evidence="2" type="ORF">GCM10023333_05370</name>
</gene>
<dbReference type="EMBL" id="BAABJZ010000006">
    <property type="protein sequence ID" value="GAA4875103.1"/>
    <property type="molecule type" value="Genomic_DNA"/>
</dbReference>
<evidence type="ECO:0000313" key="2">
    <source>
        <dbReference type="EMBL" id="GAA4875103.1"/>
    </source>
</evidence>
<dbReference type="SUPFAM" id="SSF75011">
    <property type="entry name" value="3-carboxy-cis,cis-mucoante lactonizing enzyme"/>
    <property type="match status" value="1"/>
</dbReference>
<dbReference type="NCBIfam" id="TIGR03032">
    <property type="entry name" value="TIGR03032 family protein"/>
    <property type="match status" value="1"/>
</dbReference>
<sequence>MQTPTAAETNAKEELKQLYQEMDYGCEYSDNLPGLLSALNISLAFTSYQAGRLMLVRTDGDSIDVNFTAFPRPMGLACQGDSLTLGTFTQVIQFSREDHLLPQLKQPLPGIDQDITAPKLHRPTKADTPTAPEQPALTEEQLAHRKEQQAFIRQQFAPLEPHTDACFITRSSHHTGMINIHDIAWGSSGLWAVNSSFSCLCTLDSNYSFVPRWQPHFISELTPEDRCHLNGMTLRDGQPRYVTTFSTSDQPGKWRDSDKSTGTLMDVQSNEFLLQGLMMPHSPRWHDGNLYVCESGHGLFCRYNFDTGEKQVVAELPGFTRGVDFIGPIAIVGLSKVRQSDVSRPAPLAQKYPETHSGLWFIDLRSAEVIGTLSFTGNVDQIYDVAVLPDCTFPALIEPHHPRMRNHFTFSELQPL</sequence>
<reference evidence="3" key="1">
    <citation type="journal article" date="2019" name="Int. J. Syst. Evol. Microbiol.">
        <title>The Global Catalogue of Microorganisms (GCM) 10K type strain sequencing project: providing services to taxonomists for standard genome sequencing and annotation.</title>
        <authorList>
            <consortium name="The Broad Institute Genomics Platform"/>
            <consortium name="The Broad Institute Genome Sequencing Center for Infectious Disease"/>
            <person name="Wu L."/>
            <person name="Ma J."/>
        </authorList>
    </citation>
    <scope>NUCLEOTIDE SEQUENCE [LARGE SCALE GENOMIC DNA]</scope>
    <source>
        <strain evidence="3">JCM 18401</strain>
    </source>
</reference>
<feature type="domain" description="Conserved hypothetical protein CHP03032" evidence="1">
    <location>
        <begin position="31"/>
        <end position="105"/>
    </location>
</feature>
<accession>A0ABP9EF90</accession>
<comment type="caution">
    <text evidence="2">The sequence shown here is derived from an EMBL/GenBank/DDBJ whole genome shotgun (WGS) entry which is preliminary data.</text>
</comment>
<protein>
    <recommendedName>
        <fullName evidence="1">Conserved hypothetical protein CHP03032 domain-containing protein</fullName>
    </recommendedName>
</protein>
<name>A0ABP9EF90_9GAMM</name>
<dbReference type="Pfam" id="PF16261">
    <property type="entry name" value="DUF4915"/>
    <property type="match status" value="2"/>
</dbReference>
<proteinExistence type="predicted"/>
<organism evidence="2 3">
    <name type="scientific">Ferrimonas pelagia</name>
    <dbReference type="NCBI Taxonomy" id="1177826"/>
    <lineage>
        <taxon>Bacteria</taxon>
        <taxon>Pseudomonadati</taxon>
        <taxon>Pseudomonadota</taxon>
        <taxon>Gammaproteobacteria</taxon>
        <taxon>Alteromonadales</taxon>
        <taxon>Ferrimonadaceae</taxon>
        <taxon>Ferrimonas</taxon>
    </lineage>
</organism>
<evidence type="ECO:0000313" key="3">
    <source>
        <dbReference type="Proteomes" id="UP001499988"/>
    </source>
</evidence>
<dbReference type="RefSeq" id="WP_345333151.1">
    <property type="nucleotide sequence ID" value="NZ_BAABJZ010000006.1"/>
</dbReference>
<keyword evidence="3" id="KW-1185">Reference proteome</keyword>
<dbReference type="InterPro" id="IPR017481">
    <property type="entry name" value="CHP03032"/>
</dbReference>
<dbReference type="Proteomes" id="UP001499988">
    <property type="component" value="Unassembled WGS sequence"/>
</dbReference>
<feature type="domain" description="Conserved hypothetical protein CHP03032" evidence="1">
    <location>
        <begin position="160"/>
        <end position="396"/>
    </location>
</feature>